<accession>A0ACB9TJI1</accession>
<keyword evidence="1" id="KW-0396">Initiation factor</keyword>
<gene>
    <name evidence="1" type="ORF">MML48_2g00002132</name>
</gene>
<proteinExistence type="predicted"/>
<protein>
    <submittedName>
        <fullName evidence="1">Eukaryotic translation initiation factor 4b/4h</fullName>
    </submittedName>
</protein>
<name>A0ACB9TJI1_HOLOL</name>
<keyword evidence="2" id="KW-1185">Reference proteome</keyword>
<keyword evidence="1" id="KW-0648">Protein biosynthesis</keyword>
<organism evidence="1 2">
    <name type="scientific">Holotrichia oblita</name>
    <name type="common">Chafer beetle</name>
    <dbReference type="NCBI Taxonomy" id="644536"/>
    <lineage>
        <taxon>Eukaryota</taxon>
        <taxon>Metazoa</taxon>
        <taxon>Ecdysozoa</taxon>
        <taxon>Arthropoda</taxon>
        <taxon>Hexapoda</taxon>
        <taxon>Insecta</taxon>
        <taxon>Pterygota</taxon>
        <taxon>Neoptera</taxon>
        <taxon>Endopterygota</taxon>
        <taxon>Coleoptera</taxon>
        <taxon>Polyphaga</taxon>
        <taxon>Scarabaeiformia</taxon>
        <taxon>Scarabaeidae</taxon>
        <taxon>Melolonthinae</taxon>
        <taxon>Holotrichia</taxon>
    </lineage>
</organism>
<comment type="caution">
    <text evidence="1">The sequence shown here is derived from an EMBL/GenBank/DDBJ whole genome shotgun (WGS) entry which is preliminary data.</text>
</comment>
<dbReference type="EMBL" id="CM043016">
    <property type="protein sequence ID" value="KAI4466840.1"/>
    <property type="molecule type" value="Genomic_DNA"/>
</dbReference>
<evidence type="ECO:0000313" key="2">
    <source>
        <dbReference type="Proteomes" id="UP001056778"/>
    </source>
</evidence>
<reference evidence="1" key="1">
    <citation type="submission" date="2022-04" db="EMBL/GenBank/DDBJ databases">
        <title>Chromosome-scale genome assembly of Holotrichia oblita Faldermann.</title>
        <authorList>
            <person name="Rongchong L."/>
        </authorList>
    </citation>
    <scope>NUCLEOTIDE SEQUENCE</scope>
    <source>
        <strain evidence="1">81SQS9</strain>
    </source>
</reference>
<evidence type="ECO:0000313" key="1">
    <source>
        <dbReference type="EMBL" id="KAI4466840.1"/>
    </source>
</evidence>
<sequence length="392" mass="44106">MDYSIGSVADLISGSTTPNKQKVVKKQFKNKPTPPIIQAEEGSTTPNKQKVVKKQFKNKPTPPIIQAEEKETDSAVVKVKKAKKRSFSAQIKQTVSDENATDQNIEKEEDVLDEIPKKKTKSPKIKPVVTTTPSTDDDESDDDVKNKKKPQDNKEEGSKDTDTTTIFVGNLPITVTHKKLVKMFSKYGTVLNARIRSIPVADPKVPKKVAAIKKQFHPDRKSVHGYVTVNIISEKQTPDKSRAIFLGNVSFAAEEEELWQLFQSCGEIESVRLVRDRRTDFGKGFGYVNFKSADSVELALQMGEVKLRDRVLRISLYNGKAPKKQKQQKQPNKNVKGERSEGDQEKTKFVPTARQGQFQGKFATTEKKKKFNKRNQQKKNMAKKIAPKTMSG</sequence>
<dbReference type="Proteomes" id="UP001056778">
    <property type="component" value="Chromosome 2"/>
</dbReference>